<organism evidence="9 10">
    <name type="scientific">Niastella populi</name>
    <dbReference type="NCBI Taxonomy" id="550983"/>
    <lineage>
        <taxon>Bacteria</taxon>
        <taxon>Pseudomonadati</taxon>
        <taxon>Bacteroidota</taxon>
        <taxon>Chitinophagia</taxon>
        <taxon>Chitinophagales</taxon>
        <taxon>Chitinophagaceae</taxon>
        <taxon>Niastella</taxon>
    </lineage>
</organism>
<evidence type="ECO:0000313" key="10">
    <source>
        <dbReference type="Proteomes" id="UP000192276"/>
    </source>
</evidence>
<protein>
    <submittedName>
        <fullName evidence="9">ABC transporter permease</fullName>
    </submittedName>
</protein>
<dbReference type="PANTHER" id="PTHR30572">
    <property type="entry name" value="MEMBRANE COMPONENT OF TRANSPORTER-RELATED"/>
    <property type="match status" value="1"/>
</dbReference>
<evidence type="ECO:0000256" key="1">
    <source>
        <dbReference type="ARBA" id="ARBA00004651"/>
    </source>
</evidence>
<sequence>MFKNYLKTAWRSIVRNKAFSLINITGLSIGIAASMLLFIVVQYELSYDTFQPDYDRIHRVVTQDKFDKDITYNSGIPVAALEALRAEFPNIQFGALRSIYGSQVTVPSAGNETGNKFIQETGIFFLEPQLFNVFQYNWLAGGPTSLNDPNNVVLDEKTAGKYFGSWQQAMGKTITLDNAIPLKVNGILKNVPANSDLPLEVLISYKTLKQHGPSYNHNENWNSTSSNYNIFALLPPQAKTASINNALLRFSNKQYESRGRNSIKTHFLQPLGMVHFDRRFESFGDHVTSKTTLVTLSLIGLFIILMACVNFINLSTALSVNRSREVGIRKVLGSNRGQLFTQIMSETAVIVGISVIVALGIGYLSLPYIKHIASIQEPLSLFTPKILGMIAGIGIGVTLLAGLYPSFVMSKFNPINALKNKMVSASVRGVSLRRSLVIMQFTISQVLIIATAVAVSQMNYISKADLGFNKESVLVLSGNGDSTFRSKQTAFKQQLMQAPGVQSVSFTSDVPSSGNVWATNFAYNNQPDEKFQVTLKFADVDYIKTFGLQLLAGRNLTESDTTKEAILNETLLKKLGIKNANDVIGKTIRLGQGQSYPIVGVLKDFKTNSLREEIKPLMISTRRSFYSLTAIKLRTHQLAQTQAAVQKIWDRFYPEYAYTASYFDEDIAEFYQQEEQLSLLYKIFAGLAIFISCLGLYGLVSFMAVQKTKEVGIRKVLGASVSSLLQLFSKEFTVLIIISFFIAGPVAWYLMHSWLKNFVYRAPLSGWFFISAIVGSILIAWITVGYKAIRAALANPVKALRSE</sequence>
<evidence type="ECO:0000256" key="6">
    <source>
        <dbReference type="SAM" id="Phobius"/>
    </source>
</evidence>
<dbReference type="GO" id="GO:0022857">
    <property type="term" value="F:transmembrane transporter activity"/>
    <property type="evidence" value="ECO:0007669"/>
    <property type="project" value="TreeGrafter"/>
</dbReference>
<keyword evidence="5 6" id="KW-0472">Membrane</keyword>
<dbReference type="GO" id="GO:0005886">
    <property type="term" value="C:plasma membrane"/>
    <property type="evidence" value="ECO:0007669"/>
    <property type="project" value="UniProtKB-SubCell"/>
</dbReference>
<keyword evidence="4 6" id="KW-1133">Transmembrane helix</keyword>
<dbReference type="STRING" id="550983.A4R26_14340"/>
<dbReference type="RefSeq" id="WP_081163161.1">
    <property type="nucleotide sequence ID" value="NZ_LWBP01000067.1"/>
</dbReference>
<keyword evidence="2" id="KW-1003">Cell membrane</keyword>
<feature type="transmembrane region" description="Helical" evidence="6">
    <location>
        <begin position="386"/>
        <end position="404"/>
    </location>
</feature>
<accession>A0A1V9G526</accession>
<feature type="domain" description="MacB-like periplasmic core" evidence="8">
    <location>
        <begin position="20"/>
        <end position="247"/>
    </location>
</feature>
<dbReference type="Pfam" id="PF02687">
    <property type="entry name" value="FtsX"/>
    <property type="match status" value="2"/>
</dbReference>
<dbReference type="Proteomes" id="UP000192276">
    <property type="component" value="Unassembled WGS sequence"/>
</dbReference>
<dbReference type="AlphaFoldDB" id="A0A1V9G526"/>
<evidence type="ECO:0000259" key="8">
    <source>
        <dbReference type="Pfam" id="PF12704"/>
    </source>
</evidence>
<comment type="subcellular location">
    <subcellularLocation>
        <location evidence="1">Cell membrane</location>
        <topology evidence="1">Multi-pass membrane protein</topology>
    </subcellularLocation>
</comment>
<evidence type="ECO:0000259" key="7">
    <source>
        <dbReference type="Pfam" id="PF02687"/>
    </source>
</evidence>
<evidence type="ECO:0000256" key="5">
    <source>
        <dbReference type="ARBA" id="ARBA00023136"/>
    </source>
</evidence>
<dbReference type="EMBL" id="LWBP01000067">
    <property type="protein sequence ID" value="OQP65608.1"/>
    <property type="molecule type" value="Genomic_DNA"/>
</dbReference>
<dbReference type="InterPro" id="IPR003838">
    <property type="entry name" value="ABC3_permease_C"/>
</dbReference>
<keyword evidence="3 6" id="KW-0812">Transmembrane</keyword>
<name>A0A1V9G526_9BACT</name>
<dbReference type="PANTHER" id="PTHR30572:SF18">
    <property type="entry name" value="ABC-TYPE MACROLIDE FAMILY EXPORT SYSTEM PERMEASE COMPONENT 2"/>
    <property type="match status" value="1"/>
</dbReference>
<reference evidence="10" key="1">
    <citation type="submission" date="2016-04" db="EMBL/GenBank/DDBJ databases">
        <authorList>
            <person name="Chen L."/>
            <person name="Zhuang W."/>
            <person name="Wang G."/>
        </authorList>
    </citation>
    <scope>NUCLEOTIDE SEQUENCE [LARGE SCALE GENOMIC DNA]</scope>
    <source>
        <strain evidence="10">208</strain>
    </source>
</reference>
<dbReference type="OrthoDB" id="1451596at2"/>
<feature type="transmembrane region" description="Helical" evidence="6">
    <location>
        <begin position="21"/>
        <end position="41"/>
    </location>
</feature>
<evidence type="ECO:0000256" key="3">
    <source>
        <dbReference type="ARBA" id="ARBA00022692"/>
    </source>
</evidence>
<feature type="domain" description="ABC3 transporter permease C-terminal" evidence="7">
    <location>
        <begin position="298"/>
        <end position="414"/>
    </location>
</feature>
<feature type="transmembrane region" description="Helical" evidence="6">
    <location>
        <begin position="436"/>
        <end position="455"/>
    </location>
</feature>
<feature type="transmembrane region" description="Helical" evidence="6">
    <location>
        <begin position="293"/>
        <end position="318"/>
    </location>
</feature>
<feature type="domain" description="MacB-like periplasmic core" evidence="8">
    <location>
        <begin position="483"/>
        <end position="646"/>
    </location>
</feature>
<feature type="transmembrane region" description="Helical" evidence="6">
    <location>
        <begin position="339"/>
        <end position="366"/>
    </location>
</feature>
<evidence type="ECO:0000256" key="2">
    <source>
        <dbReference type="ARBA" id="ARBA00022475"/>
    </source>
</evidence>
<proteinExistence type="predicted"/>
<feature type="domain" description="ABC3 transporter permease C-terminal" evidence="7">
    <location>
        <begin position="683"/>
        <end position="793"/>
    </location>
</feature>
<dbReference type="InterPro" id="IPR050250">
    <property type="entry name" value="Macrolide_Exporter_MacB"/>
</dbReference>
<gene>
    <name evidence="9" type="ORF">A4R26_14340</name>
</gene>
<keyword evidence="10" id="KW-1185">Reference proteome</keyword>
<comment type="caution">
    <text evidence="9">The sequence shown here is derived from an EMBL/GenBank/DDBJ whole genome shotgun (WGS) entry which is preliminary data.</text>
</comment>
<dbReference type="InterPro" id="IPR025857">
    <property type="entry name" value="MacB_PCD"/>
</dbReference>
<evidence type="ECO:0000313" key="9">
    <source>
        <dbReference type="EMBL" id="OQP65608.1"/>
    </source>
</evidence>
<dbReference type="Pfam" id="PF12704">
    <property type="entry name" value="MacB_PCD"/>
    <property type="match status" value="2"/>
</dbReference>
<feature type="transmembrane region" description="Helical" evidence="6">
    <location>
        <begin position="764"/>
        <end position="784"/>
    </location>
</feature>
<evidence type="ECO:0000256" key="4">
    <source>
        <dbReference type="ARBA" id="ARBA00022989"/>
    </source>
</evidence>
<feature type="transmembrane region" description="Helical" evidence="6">
    <location>
        <begin position="732"/>
        <end position="752"/>
    </location>
</feature>
<feature type="transmembrane region" description="Helical" evidence="6">
    <location>
        <begin position="679"/>
        <end position="705"/>
    </location>
</feature>